<dbReference type="RefSeq" id="WP_113034241.1">
    <property type="nucleotide sequence ID" value="NZ_QMFB01000019.1"/>
</dbReference>
<organism evidence="2 3">
    <name type="scientific">Paenibacillus contaminans</name>
    <dbReference type="NCBI Taxonomy" id="450362"/>
    <lineage>
        <taxon>Bacteria</taxon>
        <taxon>Bacillati</taxon>
        <taxon>Bacillota</taxon>
        <taxon>Bacilli</taxon>
        <taxon>Bacillales</taxon>
        <taxon>Paenibacillaceae</taxon>
        <taxon>Paenibacillus</taxon>
    </lineage>
</organism>
<dbReference type="OrthoDB" id="2990399at2"/>
<gene>
    <name evidence="2" type="ORF">DQG23_27500</name>
</gene>
<dbReference type="InterPro" id="IPR029044">
    <property type="entry name" value="Nucleotide-diphossugar_trans"/>
</dbReference>
<evidence type="ECO:0000256" key="1">
    <source>
        <dbReference type="SAM" id="Phobius"/>
    </source>
</evidence>
<comment type="caution">
    <text evidence="2">The sequence shown here is derived from an EMBL/GenBank/DDBJ whole genome shotgun (WGS) entry which is preliminary data.</text>
</comment>
<dbReference type="SUPFAM" id="SSF53448">
    <property type="entry name" value="Nucleotide-diphospho-sugar transferases"/>
    <property type="match status" value="1"/>
</dbReference>
<dbReference type="AlphaFoldDB" id="A0A329MBU5"/>
<dbReference type="Proteomes" id="UP000250369">
    <property type="component" value="Unassembled WGS sequence"/>
</dbReference>
<keyword evidence="1" id="KW-0812">Transmembrane</keyword>
<dbReference type="Gene3D" id="3.90.550.10">
    <property type="entry name" value="Spore Coat Polysaccharide Biosynthesis Protein SpsA, Chain A"/>
    <property type="match status" value="1"/>
</dbReference>
<reference evidence="2 3" key="1">
    <citation type="journal article" date="2009" name="Int. J. Syst. Evol. Microbiol.">
        <title>Paenibacillus contaminans sp. nov., isolated from a contaminated laboratory plate.</title>
        <authorList>
            <person name="Chou J.H."/>
            <person name="Lee J.H."/>
            <person name="Lin M.C."/>
            <person name="Chang P.S."/>
            <person name="Arun A.B."/>
            <person name="Young C.C."/>
            <person name="Chen W.M."/>
        </authorList>
    </citation>
    <scope>NUCLEOTIDE SEQUENCE [LARGE SCALE GENOMIC DNA]</scope>
    <source>
        <strain evidence="2 3">CKOBP-6</strain>
    </source>
</reference>
<proteinExistence type="predicted"/>
<keyword evidence="1" id="KW-0472">Membrane</keyword>
<name>A0A329MBU5_9BACL</name>
<keyword evidence="3" id="KW-1185">Reference proteome</keyword>
<keyword evidence="1" id="KW-1133">Transmembrane helix</keyword>
<evidence type="ECO:0000313" key="2">
    <source>
        <dbReference type="EMBL" id="RAV17390.1"/>
    </source>
</evidence>
<sequence length="133" mass="16192">MIVGLLLFFGLYGLSAVLVHVWYALDQNKKRRRTIRFILITRNNEQHMEWYLRSLRFFSRWRGCHVAIAVFDDGSTDDTLHIARQYGRKRDYIDIYERVDDIDNYMDDWQGERLIVLRLHLLTPYRRLAVLQW</sequence>
<protein>
    <recommendedName>
        <fullName evidence="4">Glycosyltransferase 2-like domain-containing protein</fullName>
    </recommendedName>
</protein>
<feature type="transmembrane region" description="Helical" evidence="1">
    <location>
        <begin position="6"/>
        <end position="25"/>
    </location>
</feature>
<accession>A0A329MBU5</accession>
<evidence type="ECO:0000313" key="3">
    <source>
        <dbReference type="Proteomes" id="UP000250369"/>
    </source>
</evidence>
<evidence type="ECO:0008006" key="4">
    <source>
        <dbReference type="Google" id="ProtNLM"/>
    </source>
</evidence>
<dbReference type="EMBL" id="QMFB01000019">
    <property type="protein sequence ID" value="RAV17390.1"/>
    <property type="molecule type" value="Genomic_DNA"/>
</dbReference>